<gene>
    <name evidence="3" type="ORF">UFOVP395_99</name>
</gene>
<dbReference type="HAMAP" id="MF_04156">
    <property type="entry name" value="HELIC_LOADER_T4"/>
    <property type="match status" value="1"/>
</dbReference>
<evidence type="ECO:0000313" key="3">
    <source>
        <dbReference type="EMBL" id="CAB4140764.1"/>
    </source>
</evidence>
<feature type="domain" description="Bacteriophage T4 Gp59 helicase assembly protein N-terminal" evidence="1">
    <location>
        <begin position="5"/>
        <end position="79"/>
    </location>
</feature>
<dbReference type="InterPro" id="IPR015085">
    <property type="entry name" value="Phage_T4_Gp59_N"/>
</dbReference>
<evidence type="ECO:0000259" key="1">
    <source>
        <dbReference type="Pfam" id="PF08993"/>
    </source>
</evidence>
<organism evidence="3">
    <name type="scientific">uncultured Caudovirales phage</name>
    <dbReference type="NCBI Taxonomy" id="2100421"/>
    <lineage>
        <taxon>Viruses</taxon>
        <taxon>Duplodnaviria</taxon>
        <taxon>Heunggongvirae</taxon>
        <taxon>Uroviricota</taxon>
        <taxon>Caudoviricetes</taxon>
        <taxon>Peduoviridae</taxon>
        <taxon>Maltschvirus</taxon>
        <taxon>Maltschvirus maltsch</taxon>
    </lineage>
</organism>
<accession>A0A6J5M1X9</accession>
<dbReference type="Pfam" id="PF08993">
    <property type="entry name" value="T4_Gp59_N"/>
    <property type="match status" value="1"/>
</dbReference>
<dbReference type="EMBL" id="LR796380">
    <property type="protein sequence ID" value="CAB4140764.1"/>
    <property type="molecule type" value="Genomic_DNA"/>
</dbReference>
<dbReference type="InterPro" id="IPR023197">
    <property type="entry name" value="Phage_T4_Gp59_dom_sf"/>
</dbReference>
<proteinExistence type="inferred from homology"/>
<protein>
    <submittedName>
        <fullName evidence="3">59 protein</fullName>
    </submittedName>
</protein>
<dbReference type="Pfam" id="PF08994">
    <property type="entry name" value="T4_Gp59_C"/>
    <property type="match status" value="1"/>
</dbReference>
<dbReference type="InterPro" id="IPR008944">
    <property type="entry name" value="Phage_T4_Gp59"/>
</dbReference>
<dbReference type="Gene3D" id="1.10.8.60">
    <property type="match status" value="1"/>
</dbReference>
<evidence type="ECO:0000259" key="2">
    <source>
        <dbReference type="Pfam" id="PF08994"/>
    </source>
</evidence>
<reference evidence="3" key="1">
    <citation type="submission" date="2020-04" db="EMBL/GenBank/DDBJ databases">
        <authorList>
            <person name="Chiriac C."/>
            <person name="Salcher M."/>
            <person name="Ghai R."/>
            <person name="Kavagutti S V."/>
        </authorList>
    </citation>
    <scope>NUCLEOTIDE SEQUENCE</scope>
</reference>
<dbReference type="SUPFAM" id="SSF48493">
    <property type="entry name" value="gene 59 helicase assembly protein"/>
    <property type="match status" value="1"/>
</dbReference>
<dbReference type="InterPro" id="IPR015086">
    <property type="entry name" value="Phage_T4_Gp59_C"/>
</dbReference>
<name>A0A6J5M1X9_9CAUD</name>
<sequence>MTPLEVYRDYLALKNHFNTPTYDYFKYRGKSSISSDSFVKRKDRIFFEKVAKHRDPHSFMLSNFVQDPKVWIRDMAYSEEAERVYQAWQKVKDSLTYLVRTELSKLQDPFDDNFVVKGGQHTPLLSLYLSKEITLETVCVLCDLTRCLAYWDKQYKDDFVWQDVGLKIRKYTPFVKYDKERIKKIVVDHFSDSE</sequence>
<feature type="domain" description="Bacteriophage T4 Gp59 helicase assembly protein C-terminal" evidence="2">
    <location>
        <begin position="96"/>
        <end position="189"/>
    </location>
</feature>